<protein>
    <submittedName>
        <fullName evidence="3">Uncharacterized protein</fullName>
    </submittedName>
</protein>
<proteinExistence type="predicted"/>
<keyword evidence="2" id="KW-0812">Transmembrane</keyword>
<dbReference type="Proteomes" id="UP001362999">
    <property type="component" value="Unassembled WGS sequence"/>
</dbReference>
<sequence length="270" mass="30322">MAAVLALRLEHHARMMPTQHCRLRPHLPALGMDDPRPGQRPLLTQSSRPQLRVPRTSTRRVVERKIDAPTVAKRTWTSDVSCILLRDMDRIRWNEIAESPESVLALFLKCIHQPRVIAEVIEGVLLGPSGPRPQGLPWDSARCWVSVSVSTESLVINPGNSNSSTPLSEFILTLSAGVGDTVVGWILLPPPLYYSFVLLANVLFLLYTIRWGYVQAVSPTTTSTMTMTLTRLSVRSASYEPDPLCMYNSGDDDDDDFQIGPHHRRPRHLW</sequence>
<evidence type="ECO:0000256" key="1">
    <source>
        <dbReference type="SAM" id="MobiDB-lite"/>
    </source>
</evidence>
<organism evidence="3 4">
    <name type="scientific">Favolaschia claudopus</name>
    <dbReference type="NCBI Taxonomy" id="2862362"/>
    <lineage>
        <taxon>Eukaryota</taxon>
        <taxon>Fungi</taxon>
        <taxon>Dikarya</taxon>
        <taxon>Basidiomycota</taxon>
        <taxon>Agaricomycotina</taxon>
        <taxon>Agaricomycetes</taxon>
        <taxon>Agaricomycetidae</taxon>
        <taxon>Agaricales</taxon>
        <taxon>Marasmiineae</taxon>
        <taxon>Mycenaceae</taxon>
        <taxon>Favolaschia</taxon>
    </lineage>
</organism>
<keyword evidence="4" id="KW-1185">Reference proteome</keyword>
<gene>
    <name evidence="3" type="ORF">R3P38DRAFT_2780337</name>
</gene>
<dbReference type="EMBL" id="JAWWNJ010000037">
    <property type="protein sequence ID" value="KAK7022277.1"/>
    <property type="molecule type" value="Genomic_DNA"/>
</dbReference>
<comment type="caution">
    <text evidence="3">The sequence shown here is derived from an EMBL/GenBank/DDBJ whole genome shotgun (WGS) entry which is preliminary data.</text>
</comment>
<reference evidence="3 4" key="1">
    <citation type="journal article" date="2024" name="J Genomics">
        <title>Draft genome sequencing and assembly of Favolaschia claudopus CIRM-BRFM 2984 isolated from oak limbs.</title>
        <authorList>
            <person name="Navarro D."/>
            <person name="Drula E."/>
            <person name="Chaduli D."/>
            <person name="Cazenave R."/>
            <person name="Ahrendt S."/>
            <person name="Wang J."/>
            <person name="Lipzen A."/>
            <person name="Daum C."/>
            <person name="Barry K."/>
            <person name="Grigoriev I.V."/>
            <person name="Favel A."/>
            <person name="Rosso M.N."/>
            <person name="Martin F."/>
        </authorList>
    </citation>
    <scope>NUCLEOTIDE SEQUENCE [LARGE SCALE GENOMIC DNA]</scope>
    <source>
        <strain evidence="3 4">CIRM-BRFM 2984</strain>
    </source>
</reference>
<keyword evidence="2" id="KW-0472">Membrane</keyword>
<feature type="region of interest" description="Disordered" evidence="1">
    <location>
        <begin position="25"/>
        <end position="57"/>
    </location>
</feature>
<dbReference type="AlphaFoldDB" id="A0AAW0B7W1"/>
<accession>A0AAW0B7W1</accession>
<name>A0AAW0B7W1_9AGAR</name>
<evidence type="ECO:0000256" key="2">
    <source>
        <dbReference type="SAM" id="Phobius"/>
    </source>
</evidence>
<keyword evidence="2" id="KW-1133">Transmembrane helix</keyword>
<evidence type="ECO:0000313" key="4">
    <source>
        <dbReference type="Proteomes" id="UP001362999"/>
    </source>
</evidence>
<feature type="transmembrane region" description="Helical" evidence="2">
    <location>
        <begin position="194"/>
        <end position="213"/>
    </location>
</feature>
<evidence type="ECO:0000313" key="3">
    <source>
        <dbReference type="EMBL" id="KAK7022277.1"/>
    </source>
</evidence>